<dbReference type="InterPro" id="IPR016181">
    <property type="entry name" value="Acyl_CoA_acyltransferase"/>
</dbReference>
<keyword evidence="3" id="KW-1185">Reference proteome</keyword>
<gene>
    <name evidence="2" type="ORF">HNQ45_000859</name>
</gene>
<dbReference type="PROSITE" id="PS51186">
    <property type="entry name" value="GNAT"/>
    <property type="match status" value="1"/>
</dbReference>
<dbReference type="Pfam" id="PF00583">
    <property type="entry name" value="Acetyltransf_1"/>
    <property type="match status" value="1"/>
</dbReference>
<evidence type="ECO:0000313" key="2">
    <source>
        <dbReference type="EMBL" id="MBB5175975.1"/>
    </source>
</evidence>
<comment type="caution">
    <text evidence="2">The sequence shown here is derived from an EMBL/GenBank/DDBJ whole genome shotgun (WGS) entry which is preliminary data.</text>
</comment>
<proteinExistence type="predicted"/>
<accession>A0A9Q2CZH3</accession>
<dbReference type="RefSeq" id="WP_183673784.1">
    <property type="nucleotide sequence ID" value="NZ_CBCRYX010000015.1"/>
</dbReference>
<sequence length="166" mass="19472">MILRELTPLDKKSYEKYYNSWKNEEIILKNTDLKIYDSFEDMVEKLSLSKMNKINLLVPNTTLFLFHKSEILGAVNIRFRLNEDLEKHGGHINFGVTPNARGNGYSRFMTRYALDYLETLGVDKVLLNADIENAPSIKTILTHNSVEIEPLQEGERKIRRFWINRH</sequence>
<dbReference type="PANTHER" id="PTHR39173">
    <property type="entry name" value="ACETYLTRANSFERASE"/>
    <property type="match status" value="1"/>
</dbReference>
<evidence type="ECO:0000313" key="3">
    <source>
        <dbReference type="Proteomes" id="UP000579136"/>
    </source>
</evidence>
<dbReference type="Proteomes" id="UP000579136">
    <property type="component" value="Unassembled WGS sequence"/>
</dbReference>
<feature type="domain" description="N-acetyltransferase" evidence="1">
    <location>
        <begin position="1"/>
        <end position="166"/>
    </location>
</feature>
<dbReference type="Gene3D" id="3.40.630.30">
    <property type="match status" value="1"/>
</dbReference>
<reference evidence="2 3" key="1">
    <citation type="submission" date="2020-08" db="EMBL/GenBank/DDBJ databases">
        <title>Genomic Encyclopedia of Type Strains, Phase IV (KMG-IV): sequencing the most valuable type-strain genomes for metagenomic binning, comparative biology and taxonomic classification.</title>
        <authorList>
            <person name="Goeker M."/>
        </authorList>
    </citation>
    <scope>NUCLEOTIDE SEQUENCE [LARGE SCALE GENOMIC DNA]</scope>
    <source>
        <strain evidence="2 3">DSM 19163</strain>
    </source>
</reference>
<organism evidence="2 3">
    <name type="scientific">Nosocomiicoccus ampullae</name>
    <dbReference type="NCBI Taxonomy" id="489910"/>
    <lineage>
        <taxon>Bacteria</taxon>
        <taxon>Bacillati</taxon>
        <taxon>Bacillota</taxon>
        <taxon>Bacilli</taxon>
        <taxon>Bacillales</taxon>
        <taxon>Staphylococcaceae</taxon>
        <taxon>Nosocomiicoccus</taxon>
    </lineage>
</organism>
<dbReference type="InterPro" id="IPR000182">
    <property type="entry name" value="GNAT_dom"/>
</dbReference>
<dbReference type="GO" id="GO:0016747">
    <property type="term" value="F:acyltransferase activity, transferring groups other than amino-acyl groups"/>
    <property type="evidence" value="ECO:0007669"/>
    <property type="project" value="InterPro"/>
</dbReference>
<dbReference type="EMBL" id="JACHHF010000004">
    <property type="protein sequence ID" value="MBB5175975.1"/>
    <property type="molecule type" value="Genomic_DNA"/>
</dbReference>
<name>A0A9Q2CZH3_9STAP</name>
<dbReference type="SUPFAM" id="SSF55729">
    <property type="entry name" value="Acyl-CoA N-acyltransferases (Nat)"/>
    <property type="match status" value="1"/>
</dbReference>
<dbReference type="AlphaFoldDB" id="A0A9Q2CZH3"/>
<dbReference type="CDD" id="cd04301">
    <property type="entry name" value="NAT_SF"/>
    <property type="match status" value="1"/>
</dbReference>
<evidence type="ECO:0000259" key="1">
    <source>
        <dbReference type="PROSITE" id="PS51186"/>
    </source>
</evidence>
<protein>
    <submittedName>
        <fullName evidence="2">Acetyltransferase</fullName>
    </submittedName>
</protein>
<dbReference type="PANTHER" id="PTHR39173:SF1">
    <property type="entry name" value="ACETYLTRANSFERASE"/>
    <property type="match status" value="1"/>
</dbReference>